<dbReference type="PANTHER" id="PTHR34227:SF1">
    <property type="entry name" value="DIMETHYL SULFOXIDE REDUCTASE CHAPERONE-RELATED"/>
    <property type="match status" value="1"/>
</dbReference>
<dbReference type="Proteomes" id="UP000253975">
    <property type="component" value="Unassembled WGS sequence"/>
</dbReference>
<dbReference type="PANTHER" id="PTHR34227">
    <property type="entry name" value="CHAPERONE PROTEIN YCDY"/>
    <property type="match status" value="1"/>
</dbReference>
<dbReference type="Gene3D" id="1.10.3480.10">
    <property type="entry name" value="TorD-like"/>
    <property type="match status" value="1"/>
</dbReference>
<gene>
    <name evidence="2" type="ORF">C1881_06435</name>
</gene>
<keyword evidence="1" id="KW-0143">Chaperone</keyword>
<dbReference type="Pfam" id="PF02613">
    <property type="entry name" value="Nitrate_red_del"/>
    <property type="match status" value="1"/>
</dbReference>
<evidence type="ECO:0000313" key="2">
    <source>
        <dbReference type="EMBL" id="RDB58200.1"/>
    </source>
</evidence>
<dbReference type="EMBL" id="PPTO01000009">
    <property type="protein sequence ID" value="RDB58200.1"/>
    <property type="molecule type" value="Genomic_DNA"/>
</dbReference>
<dbReference type="RefSeq" id="WP_114615709.1">
    <property type="nucleotide sequence ID" value="NZ_PPTO01000009.1"/>
</dbReference>
<accession>A0A369LFV1</accession>
<proteinExistence type="predicted"/>
<organism evidence="2 3">
    <name type="scientific">Slackia isoflavoniconvertens</name>
    <dbReference type="NCBI Taxonomy" id="572010"/>
    <lineage>
        <taxon>Bacteria</taxon>
        <taxon>Bacillati</taxon>
        <taxon>Actinomycetota</taxon>
        <taxon>Coriobacteriia</taxon>
        <taxon>Eggerthellales</taxon>
        <taxon>Eggerthellaceae</taxon>
        <taxon>Slackia</taxon>
    </lineage>
</organism>
<dbReference type="InterPro" id="IPR036411">
    <property type="entry name" value="TorD-like_sf"/>
</dbReference>
<dbReference type="SUPFAM" id="SSF89155">
    <property type="entry name" value="TorD-like"/>
    <property type="match status" value="1"/>
</dbReference>
<dbReference type="AlphaFoldDB" id="A0A369LFV1"/>
<dbReference type="InterPro" id="IPR020945">
    <property type="entry name" value="DMSO/NO3_reduct_chaperone"/>
</dbReference>
<evidence type="ECO:0008006" key="4">
    <source>
        <dbReference type="Google" id="ProtNLM"/>
    </source>
</evidence>
<reference evidence="2 3" key="1">
    <citation type="journal article" date="2018" name="Elife">
        <title>Discovery and characterization of a prevalent human gut bacterial enzyme sufficient for the inactivation of a family of plant toxins.</title>
        <authorList>
            <person name="Koppel N."/>
            <person name="Bisanz J.E."/>
            <person name="Pandelia M.E."/>
            <person name="Turnbaugh P.J."/>
            <person name="Balskus E.P."/>
        </authorList>
    </citation>
    <scope>NUCLEOTIDE SEQUENCE [LARGE SCALE GENOMIC DNA]</scope>
    <source>
        <strain evidence="2 3">OB21 GAM31</strain>
    </source>
</reference>
<sequence length="221" mass="25290">MQKNKEQMLLLNGRYSLLRIIQILFQEPMSHEIIALLKAPETRACIELFSTENPDMDIFLNKLDEVAASNSDTFCNEARREYNMLFVGPGKPAAPFWESVYLDERELLFLPSTSDVRMRYAAEGFMVAGNEKQAEDAVHYQFDFLASLAWKMSEALDTEALDELSRLARVSFDFESDHMLNWLPKMAQRASGHSTCYFYPQLCAFAAAVINFDSQLLNEIA</sequence>
<dbReference type="InterPro" id="IPR050289">
    <property type="entry name" value="TorD/DmsD_chaperones"/>
</dbReference>
<comment type="caution">
    <text evidence="2">The sequence shown here is derived from an EMBL/GenBank/DDBJ whole genome shotgun (WGS) entry which is preliminary data.</text>
</comment>
<evidence type="ECO:0000313" key="3">
    <source>
        <dbReference type="Proteomes" id="UP000253975"/>
    </source>
</evidence>
<evidence type="ECO:0000256" key="1">
    <source>
        <dbReference type="ARBA" id="ARBA00023186"/>
    </source>
</evidence>
<protein>
    <recommendedName>
        <fullName evidence="4">Dehydrogenase</fullName>
    </recommendedName>
</protein>
<name>A0A369LFV1_9ACTN</name>